<evidence type="ECO:0000256" key="1">
    <source>
        <dbReference type="SAM" id="MobiDB-lite"/>
    </source>
</evidence>
<comment type="caution">
    <text evidence="2">The sequence shown here is derived from an EMBL/GenBank/DDBJ whole genome shotgun (WGS) entry which is preliminary data.</text>
</comment>
<accession>A0A2P4XTP3</accession>
<sequence length="294" mass="33188">MRFDILEEEEAPVCAYWGVQDVQKARTDPSPGRRRFRAPSSDSSTTSSDEEDAVSDSELEGSDRDVHAATSALATLQLTAKSRQELVKQVERACERKAVLAVTGSDTYQTLCEKLQRARQDAEAALSRLDRSSGKSGDDMDVLRKQQQLEREATAKLQQLRLAKKIVDERRSKENVRKLQHDVKKKHALQEAKAKEEALEAQRKAEQEVEEAQAKAKAQAAERAAAQKKQEAQREKEQAATKAAEKEAAAKAKKYVEDGHKRIKRLEELHRHTTEILDSPDPAVKKIRMQIRRE</sequence>
<feature type="compositionally biased region" description="Basic and acidic residues" evidence="1">
    <location>
        <begin position="170"/>
        <end position="207"/>
    </location>
</feature>
<evidence type="ECO:0000313" key="2">
    <source>
        <dbReference type="EMBL" id="POM68923.1"/>
    </source>
</evidence>
<reference evidence="2 3" key="1">
    <citation type="journal article" date="2017" name="Genome Biol. Evol.">
        <title>Phytophthora megakarya and P. palmivora, closely related causal agents of cacao black pod rot, underwent increases in genome sizes and gene numbers by different mechanisms.</title>
        <authorList>
            <person name="Ali S.S."/>
            <person name="Shao J."/>
            <person name="Lary D.J."/>
            <person name="Kronmiller B."/>
            <person name="Shen D."/>
            <person name="Strem M.D."/>
            <person name="Amoako-Attah I."/>
            <person name="Akrofi A.Y."/>
            <person name="Begoude B.A."/>
            <person name="Ten Hoopen G.M."/>
            <person name="Coulibaly K."/>
            <person name="Kebe B.I."/>
            <person name="Melnick R.L."/>
            <person name="Guiltinan M.J."/>
            <person name="Tyler B.M."/>
            <person name="Meinhardt L.W."/>
            <person name="Bailey B.A."/>
        </authorList>
    </citation>
    <scope>NUCLEOTIDE SEQUENCE [LARGE SCALE GENOMIC DNA]</scope>
    <source>
        <strain evidence="3">sbr112.9</strain>
    </source>
</reference>
<protein>
    <submittedName>
        <fullName evidence="2">Uncharacterized protein</fullName>
    </submittedName>
</protein>
<dbReference type="AlphaFoldDB" id="A0A2P4XTP3"/>
<dbReference type="OrthoDB" id="420884at2759"/>
<keyword evidence="3" id="KW-1185">Reference proteome</keyword>
<feature type="compositionally biased region" description="Basic and acidic residues" evidence="1">
    <location>
        <begin position="228"/>
        <end position="246"/>
    </location>
</feature>
<feature type="region of interest" description="Disordered" evidence="1">
    <location>
        <begin position="170"/>
        <end position="246"/>
    </location>
</feature>
<evidence type="ECO:0000313" key="3">
    <source>
        <dbReference type="Proteomes" id="UP000237271"/>
    </source>
</evidence>
<organism evidence="2 3">
    <name type="scientific">Phytophthora palmivora</name>
    <dbReference type="NCBI Taxonomy" id="4796"/>
    <lineage>
        <taxon>Eukaryota</taxon>
        <taxon>Sar</taxon>
        <taxon>Stramenopiles</taxon>
        <taxon>Oomycota</taxon>
        <taxon>Peronosporomycetes</taxon>
        <taxon>Peronosporales</taxon>
        <taxon>Peronosporaceae</taxon>
        <taxon>Phytophthora</taxon>
    </lineage>
</organism>
<feature type="non-terminal residue" evidence="2">
    <location>
        <position position="294"/>
    </location>
</feature>
<proteinExistence type="predicted"/>
<feature type="compositionally biased region" description="Acidic residues" evidence="1">
    <location>
        <begin position="48"/>
        <end position="60"/>
    </location>
</feature>
<feature type="region of interest" description="Disordered" evidence="1">
    <location>
        <begin position="24"/>
        <end position="68"/>
    </location>
</feature>
<feature type="compositionally biased region" description="Low complexity" evidence="1">
    <location>
        <begin position="215"/>
        <end position="224"/>
    </location>
</feature>
<gene>
    <name evidence="2" type="ORF">PHPALM_14849</name>
</gene>
<dbReference type="Proteomes" id="UP000237271">
    <property type="component" value="Unassembled WGS sequence"/>
</dbReference>
<dbReference type="EMBL" id="NCKW01007999">
    <property type="protein sequence ID" value="POM68923.1"/>
    <property type="molecule type" value="Genomic_DNA"/>
</dbReference>
<name>A0A2P4XTP3_9STRA</name>